<name>A0AAN5T139_LEGPN</name>
<gene>
    <name evidence="1" type="ORF">JBJ86_07265</name>
</gene>
<proteinExistence type="predicted"/>
<comment type="caution">
    <text evidence="1">The sequence shown here is derived from an EMBL/GenBank/DDBJ whole genome shotgun (WGS) entry which is preliminary data.</text>
</comment>
<evidence type="ECO:0000313" key="2">
    <source>
        <dbReference type="Proteomes" id="UP000866496"/>
    </source>
</evidence>
<evidence type="ECO:0000313" key="1">
    <source>
        <dbReference type="EMBL" id="HAU1880046.1"/>
    </source>
</evidence>
<protein>
    <submittedName>
        <fullName evidence="1">Uncharacterized protein</fullName>
    </submittedName>
</protein>
<dbReference type="AlphaFoldDB" id="A0AAN5T139"/>
<reference evidence="1" key="1">
    <citation type="journal article" date="2018" name="Genome Biol.">
        <title>SKESA: strategic k-mer extension for scrupulous assemblies.</title>
        <authorList>
            <person name="Souvorov A."/>
            <person name="Agarwala R."/>
            <person name="Lipman D.J."/>
        </authorList>
    </citation>
    <scope>NUCLEOTIDE SEQUENCE</scope>
    <source>
        <strain evidence="1">AZ00058701</strain>
    </source>
</reference>
<dbReference type="Proteomes" id="UP000866496">
    <property type="component" value="Unassembled WGS sequence"/>
</dbReference>
<reference evidence="1" key="2">
    <citation type="submission" date="2019-10" db="EMBL/GenBank/DDBJ databases">
        <authorList>
            <consortium name="NCBI Pathogen Detection Project"/>
        </authorList>
    </citation>
    <scope>NUCLEOTIDE SEQUENCE</scope>
    <source>
        <strain evidence="1">AZ00058701</strain>
    </source>
</reference>
<accession>A0AAN5T139</accession>
<dbReference type="EMBL" id="DACWHX010000008">
    <property type="protein sequence ID" value="HAU1880046.1"/>
    <property type="molecule type" value="Genomic_DNA"/>
</dbReference>
<organism evidence="1 2">
    <name type="scientific">Legionella pneumophila</name>
    <dbReference type="NCBI Taxonomy" id="446"/>
    <lineage>
        <taxon>Bacteria</taxon>
        <taxon>Pseudomonadati</taxon>
        <taxon>Pseudomonadota</taxon>
        <taxon>Gammaproteobacteria</taxon>
        <taxon>Legionellales</taxon>
        <taxon>Legionellaceae</taxon>
        <taxon>Legionella</taxon>
    </lineage>
</organism>
<sequence>MHLKSWLNGARIITISLLKLKNEFICCQSHPGRRAHCPDHFSTIYVYIFVSTNFKHIDWCGLSFCCILYTSSKKKRPNAHPGSVFTLFNPGTFFHFFPFPARIS</sequence>